<dbReference type="AlphaFoldDB" id="A0A3M7Q894"/>
<organism evidence="2 3">
    <name type="scientific">Brachionus plicatilis</name>
    <name type="common">Marine rotifer</name>
    <name type="synonym">Brachionus muelleri</name>
    <dbReference type="NCBI Taxonomy" id="10195"/>
    <lineage>
        <taxon>Eukaryota</taxon>
        <taxon>Metazoa</taxon>
        <taxon>Spiralia</taxon>
        <taxon>Gnathifera</taxon>
        <taxon>Rotifera</taxon>
        <taxon>Eurotatoria</taxon>
        <taxon>Monogononta</taxon>
        <taxon>Pseudotrocha</taxon>
        <taxon>Ploima</taxon>
        <taxon>Brachionidae</taxon>
        <taxon>Brachionus</taxon>
    </lineage>
</organism>
<dbReference type="EMBL" id="REGN01006975">
    <property type="protein sequence ID" value="RNA07630.1"/>
    <property type="molecule type" value="Genomic_DNA"/>
</dbReference>
<protein>
    <submittedName>
        <fullName evidence="2">Uncharacterized protein</fullName>
    </submittedName>
</protein>
<name>A0A3M7Q894_BRAPC</name>
<feature type="signal peptide" evidence="1">
    <location>
        <begin position="1"/>
        <end position="18"/>
    </location>
</feature>
<sequence>MNLSCLWIILFLALSSLANPVVKKSEDCYDAFSFQDKRDSNGRQFVDTFMENRLVLSKILINLLRKIDIEHRSKLKLNDNKISFPSDKMNFKKVEFIK</sequence>
<feature type="chain" id="PRO_5017986606" evidence="1">
    <location>
        <begin position="19"/>
        <end position="98"/>
    </location>
</feature>
<keyword evidence="3" id="KW-1185">Reference proteome</keyword>
<proteinExistence type="predicted"/>
<evidence type="ECO:0000256" key="1">
    <source>
        <dbReference type="SAM" id="SignalP"/>
    </source>
</evidence>
<evidence type="ECO:0000313" key="3">
    <source>
        <dbReference type="Proteomes" id="UP000276133"/>
    </source>
</evidence>
<evidence type="ECO:0000313" key="2">
    <source>
        <dbReference type="EMBL" id="RNA07630.1"/>
    </source>
</evidence>
<reference evidence="2 3" key="1">
    <citation type="journal article" date="2018" name="Sci. Rep.">
        <title>Genomic signatures of local adaptation to the degree of environmental predictability in rotifers.</title>
        <authorList>
            <person name="Franch-Gras L."/>
            <person name="Hahn C."/>
            <person name="Garcia-Roger E.M."/>
            <person name="Carmona M.J."/>
            <person name="Serra M."/>
            <person name="Gomez A."/>
        </authorList>
    </citation>
    <scope>NUCLEOTIDE SEQUENCE [LARGE SCALE GENOMIC DNA]</scope>
    <source>
        <strain evidence="2">HYR1</strain>
    </source>
</reference>
<dbReference type="Proteomes" id="UP000276133">
    <property type="component" value="Unassembled WGS sequence"/>
</dbReference>
<keyword evidence="1" id="KW-0732">Signal</keyword>
<accession>A0A3M7Q894</accession>
<comment type="caution">
    <text evidence="2">The sequence shown here is derived from an EMBL/GenBank/DDBJ whole genome shotgun (WGS) entry which is preliminary data.</text>
</comment>
<gene>
    <name evidence="2" type="ORF">BpHYR1_013123</name>
</gene>